<evidence type="ECO:0000256" key="4">
    <source>
        <dbReference type="ARBA" id="ARBA00022692"/>
    </source>
</evidence>
<dbReference type="InterPro" id="IPR000858">
    <property type="entry name" value="S_locus_glycoprot_dom"/>
</dbReference>
<dbReference type="SUPFAM" id="SSF56112">
    <property type="entry name" value="Protein kinase-like (PK-like)"/>
    <property type="match status" value="1"/>
</dbReference>
<dbReference type="InterPro" id="IPR036426">
    <property type="entry name" value="Bulb-type_lectin_dom_sf"/>
</dbReference>
<feature type="domain" description="Bulb-type lectin" evidence="18">
    <location>
        <begin position="56"/>
        <end position="174"/>
    </location>
</feature>
<dbReference type="EMBL" id="JBBNAE010000005">
    <property type="protein sequence ID" value="KAK9123350.1"/>
    <property type="molecule type" value="Genomic_DNA"/>
</dbReference>
<comment type="catalytic activity">
    <reaction evidence="13 15">
        <text>L-threonyl-[protein] + ATP = O-phospho-L-threonyl-[protein] + ADP + H(+)</text>
        <dbReference type="Rhea" id="RHEA:46608"/>
        <dbReference type="Rhea" id="RHEA-COMP:11060"/>
        <dbReference type="Rhea" id="RHEA-COMP:11605"/>
        <dbReference type="ChEBI" id="CHEBI:15378"/>
        <dbReference type="ChEBI" id="CHEBI:30013"/>
        <dbReference type="ChEBI" id="CHEBI:30616"/>
        <dbReference type="ChEBI" id="CHEBI:61977"/>
        <dbReference type="ChEBI" id="CHEBI:456216"/>
        <dbReference type="EC" id="2.7.11.1"/>
    </reaction>
</comment>
<comment type="subcellular location">
    <subcellularLocation>
        <location evidence="1">Membrane</location>
        <topology evidence="1">Single-pass membrane protein</topology>
    </subcellularLocation>
</comment>
<dbReference type="InterPro" id="IPR024171">
    <property type="entry name" value="SRK-like_kinase"/>
</dbReference>
<dbReference type="CDD" id="cd00028">
    <property type="entry name" value="B_lectin"/>
    <property type="match status" value="1"/>
</dbReference>
<keyword evidence="11" id="KW-1015">Disulfide bond</keyword>
<gene>
    <name evidence="19" type="ORF">Sjap_012952</name>
</gene>
<evidence type="ECO:0000313" key="20">
    <source>
        <dbReference type="Proteomes" id="UP001417504"/>
    </source>
</evidence>
<dbReference type="Pfam" id="PF07714">
    <property type="entry name" value="PK_Tyr_Ser-Thr"/>
    <property type="match status" value="1"/>
</dbReference>
<organism evidence="19 20">
    <name type="scientific">Stephania japonica</name>
    <dbReference type="NCBI Taxonomy" id="461633"/>
    <lineage>
        <taxon>Eukaryota</taxon>
        <taxon>Viridiplantae</taxon>
        <taxon>Streptophyta</taxon>
        <taxon>Embryophyta</taxon>
        <taxon>Tracheophyta</taxon>
        <taxon>Spermatophyta</taxon>
        <taxon>Magnoliopsida</taxon>
        <taxon>Ranunculales</taxon>
        <taxon>Menispermaceae</taxon>
        <taxon>Menispermoideae</taxon>
        <taxon>Cissampelideae</taxon>
        <taxon>Stephania</taxon>
    </lineage>
</organism>
<dbReference type="InterPro" id="IPR011009">
    <property type="entry name" value="Kinase-like_dom_sf"/>
</dbReference>
<dbReference type="FunFam" id="1.10.510.10:FF:001023">
    <property type="entry name" value="Os07g0541700 protein"/>
    <property type="match status" value="1"/>
</dbReference>
<evidence type="ECO:0000256" key="16">
    <source>
        <dbReference type="SAM" id="Phobius"/>
    </source>
</evidence>
<dbReference type="Proteomes" id="UP001417504">
    <property type="component" value="Unassembled WGS sequence"/>
</dbReference>
<keyword evidence="6 15" id="KW-0547">Nucleotide-binding</keyword>
<evidence type="ECO:0000256" key="10">
    <source>
        <dbReference type="ARBA" id="ARBA00023136"/>
    </source>
</evidence>
<dbReference type="Pfam" id="PF01453">
    <property type="entry name" value="B_lectin"/>
    <property type="match status" value="1"/>
</dbReference>
<dbReference type="PANTHER" id="PTHR47974:SF10">
    <property type="entry name" value="RECEPTOR-LIKE SERINE_THREONINE-PROTEIN KINASE"/>
    <property type="match status" value="1"/>
</dbReference>
<feature type="domain" description="Bulb-type lectin" evidence="18">
    <location>
        <begin position="177"/>
        <end position="297"/>
    </location>
</feature>
<feature type="transmembrane region" description="Helical" evidence="16">
    <location>
        <begin position="21"/>
        <end position="42"/>
    </location>
</feature>
<reference evidence="19 20" key="1">
    <citation type="submission" date="2024-01" db="EMBL/GenBank/DDBJ databases">
        <title>Genome assemblies of Stephania.</title>
        <authorList>
            <person name="Yang L."/>
        </authorList>
    </citation>
    <scope>NUCLEOTIDE SEQUENCE [LARGE SCALE GENOMIC DNA]</scope>
    <source>
        <strain evidence="19">QJT</strain>
        <tissue evidence="19">Leaf</tissue>
    </source>
</reference>
<dbReference type="EC" id="2.7.11.1" evidence="15"/>
<evidence type="ECO:0000256" key="15">
    <source>
        <dbReference type="PIRNR" id="PIRNR000641"/>
    </source>
</evidence>
<proteinExistence type="inferred from homology"/>
<keyword evidence="4 16" id="KW-0812">Transmembrane</keyword>
<keyword evidence="8 15" id="KW-0067">ATP-binding</keyword>
<sequence length="811" mass="90010">MHGYWSNQLKSKIPIKHLKGMCFRGLCFDGSGSILAVILVLGSVHCGFSVPLGFEISGYDRGQNWVSENGVFAFGFLDDYLGNDDGFVVGVWYNLGSKAANVPVWTVGGGVRVSENSTFMLSMDGKLVLIDNFNGVVHWSSNTSDLGVQNASLMNNGNLVLKGKNGEVVWESFNSPTDTLLPDQSLHFPQSLRAPSTNSISSYYSFVIRRYGELALVWEDNVTYWSSHFTFPIDAKEVRLEADGVLRLVDVTGATVWSKSSEDFRESSEVLRHVRIDPDGNLRMYYWDADIHLWNVGWQAVENQCNVFASCGLYSICGYNSIGPVCDCLSSDSPDKEVLSPSSSSHGCKKMVDLLNCKMGFSMMVLKNTVLYGLYPPHDFDIMLNQEACKDYCSNSTSCIASTSKNDGSGLCTIKRSSFISGYQGASVSAISFLKVCLAPQAVSTGKANPNVNVSLVSSSSGHSMSYVYSGKNFVVVVALIVLLTMFVFLILELSVFGYVHWRRKVKNQERIPFAKDTQMNPHYSALIRLSFVEVNELMNNFTDQLGPTVFKGLLPNKTSVIAKELSTVVASEREFRMAVSTLGGTHHKNLVRLKGFCFEPKHKILLYEYISNGSLEHWLFNPKQKENSGNWQQKLDIALGIARALAYLHSECQQCIAHGNLKLNNVLLDENLTVKVSDFGLQCLIEKETASSSSSSSSESSPERDIYMFGKMLLQILLGKRDIEDDPHRSVEAINQDQKLQSSSMWDGIERASRIALWCVQEPPFLRPSFKEVVKVLEGTLSVDRPPPNTAFRKVVQSVEDDNTEILVVS</sequence>
<dbReference type="GO" id="GO:0016020">
    <property type="term" value="C:membrane"/>
    <property type="evidence" value="ECO:0007669"/>
    <property type="project" value="UniProtKB-SubCell"/>
</dbReference>
<dbReference type="PIRSF" id="PIRSF000641">
    <property type="entry name" value="SRK"/>
    <property type="match status" value="1"/>
</dbReference>
<dbReference type="SUPFAM" id="SSF51110">
    <property type="entry name" value="alpha-D-mannose-specific plant lectins"/>
    <property type="match status" value="2"/>
</dbReference>
<evidence type="ECO:0000256" key="6">
    <source>
        <dbReference type="ARBA" id="ARBA00022741"/>
    </source>
</evidence>
<evidence type="ECO:0000256" key="13">
    <source>
        <dbReference type="ARBA" id="ARBA00047899"/>
    </source>
</evidence>
<dbReference type="Gene3D" id="3.30.200.20">
    <property type="entry name" value="Phosphorylase Kinase, domain 1"/>
    <property type="match status" value="1"/>
</dbReference>
<comment type="catalytic activity">
    <reaction evidence="14 15">
        <text>L-seryl-[protein] + ATP = O-phospho-L-seryl-[protein] + ADP + H(+)</text>
        <dbReference type="Rhea" id="RHEA:17989"/>
        <dbReference type="Rhea" id="RHEA-COMP:9863"/>
        <dbReference type="Rhea" id="RHEA-COMP:11604"/>
        <dbReference type="ChEBI" id="CHEBI:15378"/>
        <dbReference type="ChEBI" id="CHEBI:29999"/>
        <dbReference type="ChEBI" id="CHEBI:30616"/>
        <dbReference type="ChEBI" id="CHEBI:83421"/>
        <dbReference type="ChEBI" id="CHEBI:456216"/>
        <dbReference type="EC" id="2.7.11.1"/>
    </reaction>
</comment>
<keyword evidence="5" id="KW-0732">Signal</keyword>
<comment type="similarity">
    <text evidence="15">Belongs to the protein kinase superfamily. Ser/Thr protein kinase family.</text>
</comment>
<keyword evidence="3 15" id="KW-0808">Transferase</keyword>
<evidence type="ECO:0000313" key="19">
    <source>
        <dbReference type="EMBL" id="KAK9123350.1"/>
    </source>
</evidence>
<name>A0AAP0IXT7_9MAGN</name>
<dbReference type="InterPro" id="IPR001480">
    <property type="entry name" value="Bulb-type_lectin_dom"/>
</dbReference>
<evidence type="ECO:0000256" key="14">
    <source>
        <dbReference type="ARBA" id="ARBA00048679"/>
    </source>
</evidence>
<evidence type="ECO:0000256" key="8">
    <source>
        <dbReference type="ARBA" id="ARBA00022840"/>
    </source>
</evidence>
<evidence type="ECO:0000256" key="12">
    <source>
        <dbReference type="ARBA" id="ARBA00023180"/>
    </source>
</evidence>
<evidence type="ECO:0000256" key="11">
    <source>
        <dbReference type="ARBA" id="ARBA00023157"/>
    </source>
</evidence>
<keyword evidence="20" id="KW-1185">Reference proteome</keyword>
<keyword evidence="7 15" id="KW-0418">Kinase</keyword>
<comment type="caution">
    <text evidence="19">The sequence shown here is derived from an EMBL/GenBank/DDBJ whole genome shotgun (WGS) entry which is preliminary data.</text>
</comment>
<dbReference type="SMART" id="SM00108">
    <property type="entry name" value="B_lectin"/>
    <property type="match status" value="1"/>
</dbReference>
<dbReference type="Pfam" id="PF00954">
    <property type="entry name" value="S_locus_glycop"/>
    <property type="match status" value="1"/>
</dbReference>
<evidence type="ECO:0000259" key="18">
    <source>
        <dbReference type="PROSITE" id="PS50927"/>
    </source>
</evidence>
<evidence type="ECO:0000256" key="5">
    <source>
        <dbReference type="ARBA" id="ARBA00022729"/>
    </source>
</evidence>
<dbReference type="PROSITE" id="PS50927">
    <property type="entry name" value="BULB_LECTIN"/>
    <property type="match status" value="2"/>
</dbReference>
<accession>A0AAP0IXT7</accession>
<dbReference type="PROSITE" id="PS50011">
    <property type="entry name" value="PROTEIN_KINASE_DOM"/>
    <property type="match status" value="1"/>
</dbReference>
<keyword evidence="2 15" id="KW-0723">Serine/threonine-protein kinase</keyword>
<feature type="domain" description="Protein kinase" evidence="17">
    <location>
        <begin position="540"/>
        <end position="782"/>
    </location>
</feature>
<keyword evidence="9 16" id="KW-1133">Transmembrane helix</keyword>
<dbReference type="Gene3D" id="1.10.510.10">
    <property type="entry name" value="Transferase(Phosphotransferase) domain 1"/>
    <property type="match status" value="1"/>
</dbReference>
<evidence type="ECO:0000256" key="2">
    <source>
        <dbReference type="ARBA" id="ARBA00022527"/>
    </source>
</evidence>
<keyword evidence="10 16" id="KW-0472">Membrane</keyword>
<dbReference type="GO" id="GO:0005524">
    <property type="term" value="F:ATP binding"/>
    <property type="evidence" value="ECO:0007669"/>
    <property type="project" value="UniProtKB-KW"/>
</dbReference>
<keyword evidence="12" id="KW-0325">Glycoprotein</keyword>
<dbReference type="InterPro" id="IPR000719">
    <property type="entry name" value="Prot_kinase_dom"/>
</dbReference>
<dbReference type="GO" id="GO:0048544">
    <property type="term" value="P:recognition of pollen"/>
    <property type="evidence" value="ECO:0007669"/>
    <property type="project" value="InterPro"/>
</dbReference>
<feature type="transmembrane region" description="Helical" evidence="16">
    <location>
        <begin position="474"/>
        <end position="502"/>
    </location>
</feature>
<protein>
    <recommendedName>
        <fullName evidence="15">Receptor-like serine/threonine-protein kinase</fullName>
        <ecNumber evidence="15">2.7.11.1</ecNumber>
    </recommendedName>
</protein>
<dbReference type="PANTHER" id="PTHR47974">
    <property type="entry name" value="OS07G0415500 PROTEIN"/>
    <property type="match status" value="1"/>
</dbReference>
<dbReference type="AlphaFoldDB" id="A0AAP0IXT7"/>
<dbReference type="GO" id="GO:0004674">
    <property type="term" value="F:protein serine/threonine kinase activity"/>
    <property type="evidence" value="ECO:0007669"/>
    <property type="project" value="UniProtKB-KW"/>
</dbReference>
<dbReference type="Gene3D" id="2.90.10.10">
    <property type="entry name" value="Bulb-type lectin domain"/>
    <property type="match status" value="2"/>
</dbReference>
<evidence type="ECO:0000259" key="17">
    <source>
        <dbReference type="PROSITE" id="PS50011"/>
    </source>
</evidence>
<evidence type="ECO:0000256" key="3">
    <source>
        <dbReference type="ARBA" id="ARBA00022679"/>
    </source>
</evidence>
<evidence type="ECO:0000256" key="9">
    <source>
        <dbReference type="ARBA" id="ARBA00022989"/>
    </source>
</evidence>
<evidence type="ECO:0000256" key="1">
    <source>
        <dbReference type="ARBA" id="ARBA00004167"/>
    </source>
</evidence>
<evidence type="ECO:0000256" key="7">
    <source>
        <dbReference type="ARBA" id="ARBA00022777"/>
    </source>
</evidence>
<dbReference type="InterPro" id="IPR001245">
    <property type="entry name" value="Ser-Thr/Tyr_kinase_cat_dom"/>
</dbReference>